<accession>A0A2R6RPH1</accession>
<protein>
    <submittedName>
        <fullName evidence="2">Uncharacterized protein</fullName>
    </submittedName>
</protein>
<gene>
    <name evidence="2" type="ORF">PHLCEN_2v2324</name>
</gene>
<feature type="compositionally biased region" description="Basic and acidic residues" evidence="1">
    <location>
        <begin position="113"/>
        <end position="131"/>
    </location>
</feature>
<dbReference type="AlphaFoldDB" id="A0A2R6RPH1"/>
<feature type="compositionally biased region" description="Low complexity" evidence="1">
    <location>
        <begin position="132"/>
        <end position="150"/>
    </location>
</feature>
<sequence length="163" mass="17503">MSHSTASLDSVVSTSQADDSDRVLDLEQGTLDLQARASTLSDQLISTSDAHANAGPRRDPASTISPLPPLPIQYQSNRNGALPVLALPPTQTPSIVSTDDLSLTDPNTTPRRASADEQGHHPSDQDNRESSSLRSASLHSRTTRSSRTTLPAYSMRRLPSYKS</sequence>
<dbReference type="EMBL" id="MLYV02000215">
    <property type="protein sequence ID" value="PSS31917.1"/>
    <property type="molecule type" value="Genomic_DNA"/>
</dbReference>
<feature type="compositionally biased region" description="Polar residues" evidence="1">
    <location>
        <begin position="1"/>
        <end position="17"/>
    </location>
</feature>
<keyword evidence="3" id="KW-1185">Reference proteome</keyword>
<evidence type="ECO:0000313" key="3">
    <source>
        <dbReference type="Proteomes" id="UP000186601"/>
    </source>
</evidence>
<evidence type="ECO:0000256" key="1">
    <source>
        <dbReference type="SAM" id="MobiDB-lite"/>
    </source>
</evidence>
<feature type="compositionally biased region" description="Polar residues" evidence="1">
    <location>
        <begin position="38"/>
        <end position="50"/>
    </location>
</feature>
<reference evidence="2 3" key="1">
    <citation type="submission" date="2018-02" db="EMBL/GenBank/DDBJ databases">
        <title>Genome sequence of the basidiomycete white-rot fungus Phlebia centrifuga.</title>
        <authorList>
            <person name="Granchi Z."/>
            <person name="Peng M."/>
            <person name="de Vries R.P."/>
            <person name="Hilden K."/>
            <person name="Makela M.R."/>
            <person name="Grigoriev I."/>
            <person name="Riley R."/>
        </authorList>
    </citation>
    <scope>NUCLEOTIDE SEQUENCE [LARGE SCALE GENOMIC DNA]</scope>
    <source>
        <strain evidence="2 3">FBCC195</strain>
    </source>
</reference>
<feature type="region of interest" description="Disordered" evidence="1">
    <location>
        <begin position="38"/>
        <end position="163"/>
    </location>
</feature>
<comment type="caution">
    <text evidence="2">The sequence shown here is derived from an EMBL/GenBank/DDBJ whole genome shotgun (WGS) entry which is preliminary data.</text>
</comment>
<feature type="region of interest" description="Disordered" evidence="1">
    <location>
        <begin position="1"/>
        <end position="23"/>
    </location>
</feature>
<organism evidence="2 3">
    <name type="scientific">Hermanssonia centrifuga</name>
    <dbReference type="NCBI Taxonomy" id="98765"/>
    <lineage>
        <taxon>Eukaryota</taxon>
        <taxon>Fungi</taxon>
        <taxon>Dikarya</taxon>
        <taxon>Basidiomycota</taxon>
        <taxon>Agaricomycotina</taxon>
        <taxon>Agaricomycetes</taxon>
        <taxon>Polyporales</taxon>
        <taxon>Meruliaceae</taxon>
        <taxon>Hermanssonia</taxon>
    </lineage>
</organism>
<name>A0A2R6RPH1_9APHY</name>
<evidence type="ECO:0000313" key="2">
    <source>
        <dbReference type="EMBL" id="PSS31917.1"/>
    </source>
</evidence>
<dbReference type="Proteomes" id="UP000186601">
    <property type="component" value="Unassembled WGS sequence"/>
</dbReference>
<proteinExistence type="predicted"/>
<feature type="compositionally biased region" description="Polar residues" evidence="1">
    <location>
        <begin position="92"/>
        <end position="111"/>
    </location>
</feature>